<dbReference type="EMBL" id="JAOPGA020000946">
    <property type="protein sequence ID" value="KAL0483261.1"/>
    <property type="molecule type" value="Genomic_DNA"/>
</dbReference>
<dbReference type="AlphaFoldDB" id="A0AAW2Z3A9"/>
<accession>A0AAW2Z3A9</accession>
<dbReference type="Proteomes" id="UP001431209">
    <property type="component" value="Unassembled WGS sequence"/>
</dbReference>
<evidence type="ECO:0000313" key="3">
    <source>
        <dbReference type="Proteomes" id="UP001431209"/>
    </source>
</evidence>
<feature type="compositionally biased region" description="Basic and acidic residues" evidence="1">
    <location>
        <begin position="86"/>
        <end position="99"/>
    </location>
</feature>
<proteinExistence type="predicted"/>
<protein>
    <submittedName>
        <fullName evidence="2">Uncharacterized protein</fullName>
    </submittedName>
</protein>
<feature type="compositionally biased region" description="Low complexity" evidence="1">
    <location>
        <begin position="159"/>
        <end position="168"/>
    </location>
</feature>
<organism evidence="2 3">
    <name type="scientific">Acrasis kona</name>
    <dbReference type="NCBI Taxonomy" id="1008807"/>
    <lineage>
        <taxon>Eukaryota</taxon>
        <taxon>Discoba</taxon>
        <taxon>Heterolobosea</taxon>
        <taxon>Tetramitia</taxon>
        <taxon>Eutetramitia</taxon>
        <taxon>Acrasidae</taxon>
        <taxon>Acrasis</taxon>
    </lineage>
</organism>
<name>A0AAW2Z3A9_9EUKA</name>
<feature type="compositionally biased region" description="Low complexity" evidence="1">
    <location>
        <begin position="192"/>
        <end position="203"/>
    </location>
</feature>
<sequence length="312" mass="36236">MSSTNKCLRHSLHNHGCNCPVNHRYSPEQNKIIRSLYTKLKFSSQERKACRNFMYKRTAAIKTAADNEKTFDDIVEFIKSQLKVHNSREGSAEPEDTPKKQPYIRKKRKHVKKSENSEEEEEEDEKKQKEESEDDDEEEEKVEITPVARGKKRRISHANKGSSSNSSNKNKEAPRTPEVQSDPDDDADDNSPDSPSTTTSSAPEVTQRECPSPPQLQEHVSNMFSNKIQCMHMVWILIANKRGIITDGEMDNLQLLPYNNQSPFFILTLFLVLYECLRFDDYEKGRLKWQEDGKILFHELLNMMDRRQKLAQ</sequence>
<feature type="compositionally biased region" description="Acidic residues" evidence="1">
    <location>
        <begin position="131"/>
        <end position="141"/>
    </location>
</feature>
<keyword evidence="3" id="KW-1185">Reference proteome</keyword>
<evidence type="ECO:0000256" key="1">
    <source>
        <dbReference type="SAM" id="MobiDB-lite"/>
    </source>
</evidence>
<feature type="compositionally biased region" description="Acidic residues" evidence="1">
    <location>
        <begin position="181"/>
        <end position="191"/>
    </location>
</feature>
<reference evidence="2 3" key="1">
    <citation type="submission" date="2024-03" db="EMBL/GenBank/DDBJ databases">
        <title>The Acrasis kona genome and developmental transcriptomes reveal deep origins of eukaryotic multicellular pathways.</title>
        <authorList>
            <person name="Sheikh S."/>
            <person name="Fu C.-J."/>
            <person name="Brown M.W."/>
            <person name="Baldauf S.L."/>
        </authorList>
    </citation>
    <scope>NUCLEOTIDE SEQUENCE [LARGE SCALE GENOMIC DNA]</scope>
    <source>
        <strain evidence="2 3">ATCC MYA-3509</strain>
    </source>
</reference>
<feature type="compositionally biased region" description="Basic residues" evidence="1">
    <location>
        <begin position="102"/>
        <end position="112"/>
    </location>
</feature>
<feature type="region of interest" description="Disordered" evidence="1">
    <location>
        <begin position="85"/>
        <end position="217"/>
    </location>
</feature>
<evidence type="ECO:0000313" key="2">
    <source>
        <dbReference type="EMBL" id="KAL0483261.1"/>
    </source>
</evidence>
<gene>
    <name evidence="2" type="ORF">AKO1_011547</name>
</gene>
<comment type="caution">
    <text evidence="2">The sequence shown here is derived from an EMBL/GenBank/DDBJ whole genome shotgun (WGS) entry which is preliminary data.</text>
</comment>